<proteinExistence type="predicted"/>
<sequence length="390" mass="44493">MVEGGTTAERVKSLLSSFVCDYGKIDMKRNGVEQNKDKQKSHTADYRDRDSYYERVDSYSSLTWLAKPLEFNPLVCARYGWKNIEEDLLQCVNCHAYLSGELPSAADTVVYQESCKHLRNRLTTAHEKLCVWSTNPNPEYFTKVALYNRKELLADFLQRLDSLHVLEKHLPLCISTTIQKQGVDDEHISKLSGKLNEESSQDAENISRPYHENCILLAICGWRTSDSLKDVLICQYCRRKVGLWNYTEHVNGHNGVAETTSSNDVALENGEPSPKKQKLGREKIDPITEHKYWCPWIDKATTSSDLHQQHNQSSQSPNSSFDSASSSVNNYEPVWLLCLRLLYPSVFNESDTSISACMKQSSPVDGLRYFRSVLKDCTSPELKRKQQNST</sequence>
<feature type="region of interest" description="Disordered" evidence="7">
    <location>
        <begin position="305"/>
        <end position="324"/>
    </location>
</feature>
<comment type="subcellular location">
    <subcellularLocation>
        <location evidence="1">Nucleus</location>
    </subcellularLocation>
</comment>
<dbReference type="PANTHER" id="PTHR15835">
    <property type="entry name" value="NUCLEAR-INTERACTING PARTNER OF ALK"/>
    <property type="match status" value="1"/>
</dbReference>
<accession>A0ABD3UR98</accession>
<name>A0ABD3UR98_SINWO</name>
<keyword evidence="5" id="KW-0539">Nucleus</keyword>
<evidence type="ECO:0000256" key="4">
    <source>
        <dbReference type="ARBA" id="ARBA00022833"/>
    </source>
</evidence>
<protein>
    <recommendedName>
        <fullName evidence="12">Nuclear-interacting partner of ALK</fullName>
    </recommendedName>
</protein>
<evidence type="ECO:0000256" key="1">
    <source>
        <dbReference type="ARBA" id="ARBA00004123"/>
    </source>
</evidence>
<keyword evidence="11" id="KW-1185">Reference proteome</keyword>
<evidence type="ECO:0000256" key="5">
    <source>
        <dbReference type="ARBA" id="ARBA00023242"/>
    </source>
</evidence>
<evidence type="ECO:0000313" key="10">
    <source>
        <dbReference type="EMBL" id="KAL3851945.1"/>
    </source>
</evidence>
<dbReference type="PANTHER" id="PTHR15835:SF6">
    <property type="entry name" value="ZINC FINGER C3HC-TYPE PROTEIN 1"/>
    <property type="match status" value="1"/>
</dbReference>
<organism evidence="10 11">
    <name type="scientific">Sinanodonta woodiana</name>
    <name type="common">Chinese pond mussel</name>
    <name type="synonym">Anodonta woodiana</name>
    <dbReference type="NCBI Taxonomy" id="1069815"/>
    <lineage>
        <taxon>Eukaryota</taxon>
        <taxon>Metazoa</taxon>
        <taxon>Spiralia</taxon>
        <taxon>Lophotrochozoa</taxon>
        <taxon>Mollusca</taxon>
        <taxon>Bivalvia</taxon>
        <taxon>Autobranchia</taxon>
        <taxon>Heteroconchia</taxon>
        <taxon>Palaeoheterodonta</taxon>
        <taxon>Unionida</taxon>
        <taxon>Unionoidea</taxon>
        <taxon>Unionidae</taxon>
        <taxon>Unioninae</taxon>
        <taxon>Sinanodonta</taxon>
    </lineage>
</organism>
<comment type="caution">
    <text evidence="10">The sequence shown here is derived from an EMBL/GenBank/DDBJ whole genome shotgun (WGS) entry which is preliminary data.</text>
</comment>
<feature type="domain" description="NuBaID C-terminal" evidence="9">
    <location>
        <begin position="215"/>
        <end position="315"/>
    </location>
</feature>
<feature type="region of interest" description="Disordered" evidence="7">
    <location>
        <begin position="255"/>
        <end position="281"/>
    </location>
</feature>
<evidence type="ECO:0000256" key="3">
    <source>
        <dbReference type="ARBA" id="ARBA00022771"/>
    </source>
</evidence>
<keyword evidence="4" id="KW-0862">Zinc</keyword>
<evidence type="ECO:0000259" key="9">
    <source>
        <dbReference type="Pfam" id="PF08600"/>
    </source>
</evidence>
<keyword evidence="2" id="KW-0479">Metal-binding</keyword>
<comment type="function">
    <text evidence="6">Required for proper positioning of a substantial amount of TPR at the nuclear basket (NB) through interaction with TPR.</text>
</comment>
<evidence type="ECO:0000256" key="2">
    <source>
        <dbReference type="ARBA" id="ARBA00022723"/>
    </source>
</evidence>
<gene>
    <name evidence="10" type="ORF">ACJMK2_015635</name>
</gene>
<dbReference type="EMBL" id="JBJQND010000015">
    <property type="protein sequence ID" value="KAL3851945.1"/>
    <property type="molecule type" value="Genomic_DNA"/>
</dbReference>
<evidence type="ECO:0000256" key="7">
    <source>
        <dbReference type="SAM" id="MobiDB-lite"/>
    </source>
</evidence>
<dbReference type="InterPro" id="IPR013909">
    <property type="entry name" value="NuBaID_C"/>
</dbReference>
<dbReference type="Pfam" id="PF08600">
    <property type="entry name" value="NuBaID_C"/>
    <property type="match status" value="1"/>
</dbReference>
<dbReference type="GO" id="GO:0008270">
    <property type="term" value="F:zinc ion binding"/>
    <property type="evidence" value="ECO:0007669"/>
    <property type="project" value="UniProtKB-KW"/>
</dbReference>
<dbReference type="AlphaFoldDB" id="A0ABD3UR98"/>
<dbReference type="GO" id="GO:0005634">
    <property type="term" value="C:nucleus"/>
    <property type="evidence" value="ECO:0007669"/>
    <property type="project" value="UniProtKB-SubCell"/>
</dbReference>
<feature type="domain" description="C3HC-type" evidence="8">
    <location>
        <begin position="47"/>
        <end position="173"/>
    </location>
</feature>
<reference evidence="10 11" key="1">
    <citation type="submission" date="2024-11" db="EMBL/GenBank/DDBJ databases">
        <title>Chromosome-level genome assembly of the freshwater bivalve Anodonta woodiana.</title>
        <authorList>
            <person name="Chen X."/>
        </authorList>
    </citation>
    <scope>NUCLEOTIDE SEQUENCE [LARGE SCALE GENOMIC DNA]</scope>
    <source>
        <strain evidence="10">MN2024</strain>
        <tissue evidence="10">Gills</tissue>
    </source>
</reference>
<evidence type="ECO:0000259" key="8">
    <source>
        <dbReference type="Pfam" id="PF07967"/>
    </source>
</evidence>
<evidence type="ECO:0000313" key="11">
    <source>
        <dbReference type="Proteomes" id="UP001634394"/>
    </source>
</evidence>
<evidence type="ECO:0000256" key="6">
    <source>
        <dbReference type="ARBA" id="ARBA00044931"/>
    </source>
</evidence>
<dbReference type="Proteomes" id="UP001634394">
    <property type="component" value="Unassembled WGS sequence"/>
</dbReference>
<evidence type="ECO:0008006" key="12">
    <source>
        <dbReference type="Google" id="ProtNLM"/>
    </source>
</evidence>
<dbReference type="InterPro" id="IPR012935">
    <property type="entry name" value="NuBaID_N"/>
</dbReference>
<keyword evidence="3" id="KW-0863">Zinc-finger</keyword>
<dbReference type="Pfam" id="PF07967">
    <property type="entry name" value="zf-C3HC"/>
    <property type="match status" value="1"/>
</dbReference>